<keyword evidence="2" id="KW-1185">Reference proteome</keyword>
<protein>
    <submittedName>
        <fullName evidence="1">Uncharacterized protein</fullName>
    </submittedName>
</protein>
<organism evidence="1 2">
    <name type="scientific">Scleroderma citrinum Foug A</name>
    <dbReference type="NCBI Taxonomy" id="1036808"/>
    <lineage>
        <taxon>Eukaryota</taxon>
        <taxon>Fungi</taxon>
        <taxon>Dikarya</taxon>
        <taxon>Basidiomycota</taxon>
        <taxon>Agaricomycotina</taxon>
        <taxon>Agaricomycetes</taxon>
        <taxon>Agaricomycetidae</taxon>
        <taxon>Boletales</taxon>
        <taxon>Sclerodermatineae</taxon>
        <taxon>Sclerodermataceae</taxon>
        <taxon>Scleroderma</taxon>
    </lineage>
</organism>
<gene>
    <name evidence="1" type="ORF">SCLCIDRAFT_22424</name>
</gene>
<dbReference type="Proteomes" id="UP000053989">
    <property type="component" value="Unassembled WGS sequence"/>
</dbReference>
<name>A0A0C2ZWN7_9AGAM</name>
<sequence>MFLSGIKTLSDEGLQAAVLMKHAGRETRRLQALAAAWQLKEAEYYGRLMKELCVAKHKHYEEHREATLGGKVILKVDESADDNVDGTIALDHELYNEYIVSLDTMGTQLDQLEVEVEGRLSTSPRNSPQEPICPSDEWLVFLSFSRTPLILPNFDVEMDPNNIGYWQDNLDKWFSGVVGSQGDADAGYQDYLLNGCDHLQGPSLLNIPSLHDSFPAMAEPPTSPLSLADEQTVLAQCPPVLLFPEDTFTPSSIVTRSEVPDRRFSEHSSVLPPVQDSSISHICNSYLTNRIVGSNRPFRSTRESVCDGEHQRLIHKELWVRLPDSSTSSVLPSSPAPLSVPTSASASAFLSDPVSVPASAPVSVFVDTISKANFELLSATAKKQFYNYVLTERPMRCDNDKKYVSDVVTRLIDRHVSNPAAWVEKNFKSFWKIALQAFQDFKQQFRTIAHLCILDAYSIVIATDDKTNFYTAWGPTINHLLDDWNFADGPITNSPGEMGVFNHQVIEMIVIQSVWITQGRLADAINPSQTSNINPLIAFAVGTTSTSKINITARYTNRHFDGCGTYGVRVVDS</sequence>
<evidence type="ECO:0000313" key="1">
    <source>
        <dbReference type="EMBL" id="KIM65883.1"/>
    </source>
</evidence>
<dbReference type="InParanoid" id="A0A0C2ZWN7"/>
<reference evidence="2" key="2">
    <citation type="submission" date="2015-01" db="EMBL/GenBank/DDBJ databases">
        <title>Evolutionary Origins and Diversification of the Mycorrhizal Mutualists.</title>
        <authorList>
            <consortium name="DOE Joint Genome Institute"/>
            <consortium name="Mycorrhizal Genomics Consortium"/>
            <person name="Kohler A."/>
            <person name="Kuo A."/>
            <person name="Nagy L.G."/>
            <person name="Floudas D."/>
            <person name="Copeland A."/>
            <person name="Barry K.W."/>
            <person name="Cichocki N."/>
            <person name="Veneault-Fourrey C."/>
            <person name="LaButti K."/>
            <person name="Lindquist E.A."/>
            <person name="Lipzen A."/>
            <person name="Lundell T."/>
            <person name="Morin E."/>
            <person name="Murat C."/>
            <person name="Riley R."/>
            <person name="Ohm R."/>
            <person name="Sun H."/>
            <person name="Tunlid A."/>
            <person name="Henrissat B."/>
            <person name="Grigoriev I.V."/>
            <person name="Hibbett D.S."/>
            <person name="Martin F."/>
        </authorList>
    </citation>
    <scope>NUCLEOTIDE SEQUENCE [LARGE SCALE GENOMIC DNA]</scope>
    <source>
        <strain evidence="2">Foug A</strain>
    </source>
</reference>
<accession>A0A0C2ZWN7</accession>
<dbReference type="HOGENOM" id="CLU_557965_0_0_1"/>
<reference evidence="1 2" key="1">
    <citation type="submission" date="2014-04" db="EMBL/GenBank/DDBJ databases">
        <authorList>
            <consortium name="DOE Joint Genome Institute"/>
            <person name="Kuo A."/>
            <person name="Kohler A."/>
            <person name="Nagy L.G."/>
            <person name="Floudas D."/>
            <person name="Copeland A."/>
            <person name="Barry K.W."/>
            <person name="Cichocki N."/>
            <person name="Veneault-Fourrey C."/>
            <person name="LaButti K."/>
            <person name="Lindquist E.A."/>
            <person name="Lipzen A."/>
            <person name="Lundell T."/>
            <person name="Morin E."/>
            <person name="Murat C."/>
            <person name="Sun H."/>
            <person name="Tunlid A."/>
            <person name="Henrissat B."/>
            <person name="Grigoriev I.V."/>
            <person name="Hibbett D.S."/>
            <person name="Martin F."/>
            <person name="Nordberg H.P."/>
            <person name="Cantor M.N."/>
            <person name="Hua S.X."/>
        </authorList>
    </citation>
    <scope>NUCLEOTIDE SEQUENCE [LARGE SCALE GENOMIC DNA]</scope>
    <source>
        <strain evidence="1 2">Foug A</strain>
    </source>
</reference>
<dbReference type="EMBL" id="KN822020">
    <property type="protein sequence ID" value="KIM65883.1"/>
    <property type="molecule type" value="Genomic_DNA"/>
</dbReference>
<proteinExistence type="predicted"/>
<evidence type="ECO:0000313" key="2">
    <source>
        <dbReference type="Proteomes" id="UP000053989"/>
    </source>
</evidence>
<dbReference type="AlphaFoldDB" id="A0A0C2ZWN7"/>
<dbReference type="OrthoDB" id="2684339at2759"/>